<gene>
    <name evidence="2" type="ORF">CIRG_00888</name>
</gene>
<dbReference type="GO" id="GO:0004526">
    <property type="term" value="F:ribonuclease P activity"/>
    <property type="evidence" value="ECO:0007669"/>
    <property type="project" value="TreeGrafter"/>
</dbReference>
<evidence type="ECO:0000256" key="1">
    <source>
        <dbReference type="SAM" id="MobiDB-lite"/>
    </source>
</evidence>
<dbReference type="STRING" id="404692.A0A0J6XX31"/>
<dbReference type="GO" id="GO:0008033">
    <property type="term" value="P:tRNA processing"/>
    <property type="evidence" value="ECO:0007669"/>
    <property type="project" value="InterPro"/>
</dbReference>
<proteinExistence type="predicted"/>
<dbReference type="GO" id="GO:0034965">
    <property type="term" value="P:intronic box C/D snoRNA processing"/>
    <property type="evidence" value="ECO:0007669"/>
    <property type="project" value="TreeGrafter"/>
</dbReference>
<feature type="compositionally biased region" description="Basic residues" evidence="1">
    <location>
        <begin position="22"/>
        <end position="34"/>
    </location>
</feature>
<name>A0A0J6XX31_COCIT</name>
<dbReference type="PANTHER" id="PTHR28272:SF1">
    <property type="entry name" value="RIBONUCLEASES P_MRP PROTEIN SUBUNIT POP3"/>
    <property type="match status" value="1"/>
</dbReference>
<dbReference type="Proteomes" id="UP000054565">
    <property type="component" value="Unassembled WGS sequence"/>
</dbReference>
<reference evidence="3" key="1">
    <citation type="journal article" date="2010" name="Genome Res.">
        <title>Population genomic sequencing of Coccidioides fungi reveals recent hybridization and transposon control.</title>
        <authorList>
            <person name="Neafsey D.E."/>
            <person name="Barker B.M."/>
            <person name="Sharpton T.J."/>
            <person name="Stajich J.E."/>
            <person name="Park D.J."/>
            <person name="Whiston E."/>
            <person name="Hung C.-Y."/>
            <person name="McMahan C."/>
            <person name="White J."/>
            <person name="Sykes S."/>
            <person name="Heiman D."/>
            <person name="Young S."/>
            <person name="Zeng Q."/>
            <person name="Abouelleil A."/>
            <person name="Aftuck L."/>
            <person name="Bessette D."/>
            <person name="Brown A."/>
            <person name="FitzGerald M."/>
            <person name="Lui A."/>
            <person name="Macdonald J.P."/>
            <person name="Priest M."/>
            <person name="Orbach M.J."/>
            <person name="Galgiani J.N."/>
            <person name="Kirkland T.N."/>
            <person name="Cole G.T."/>
            <person name="Birren B.W."/>
            <person name="Henn M.R."/>
            <person name="Taylor J.W."/>
            <person name="Rounsley S.D."/>
        </authorList>
    </citation>
    <scope>NUCLEOTIDE SEQUENCE [LARGE SCALE GENOMIC DNA]</scope>
    <source>
        <strain evidence="3">RMSCC 2394</strain>
    </source>
</reference>
<dbReference type="GO" id="GO:0005655">
    <property type="term" value="C:nucleolar ribonuclease P complex"/>
    <property type="evidence" value="ECO:0007669"/>
    <property type="project" value="TreeGrafter"/>
</dbReference>
<evidence type="ECO:0000313" key="2">
    <source>
        <dbReference type="EMBL" id="KMP00746.1"/>
    </source>
</evidence>
<dbReference type="EMBL" id="DS028093">
    <property type="protein sequence ID" value="KMP00746.1"/>
    <property type="molecule type" value="Genomic_DNA"/>
</dbReference>
<dbReference type="GO" id="GO:0005829">
    <property type="term" value="C:cytosol"/>
    <property type="evidence" value="ECO:0007669"/>
    <property type="project" value="TreeGrafter"/>
</dbReference>
<evidence type="ECO:0000313" key="3">
    <source>
        <dbReference type="Proteomes" id="UP000054565"/>
    </source>
</evidence>
<feature type="region of interest" description="Disordered" evidence="1">
    <location>
        <begin position="1"/>
        <end position="38"/>
    </location>
</feature>
<dbReference type="GO" id="GO:0000172">
    <property type="term" value="C:ribonuclease MRP complex"/>
    <property type="evidence" value="ECO:0007669"/>
    <property type="project" value="TreeGrafter"/>
</dbReference>
<dbReference type="InterPro" id="IPR013241">
    <property type="entry name" value="RNase_P_Pop3"/>
</dbReference>
<accession>A0A0J6XX31</accession>
<dbReference type="GO" id="GO:0006364">
    <property type="term" value="P:rRNA processing"/>
    <property type="evidence" value="ECO:0007669"/>
    <property type="project" value="InterPro"/>
</dbReference>
<dbReference type="OrthoDB" id="20109at2759"/>
<dbReference type="AlphaFoldDB" id="A0A0J6XX31"/>
<dbReference type="PANTHER" id="PTHR28272">
    <property type="entry name" value="RIBONUCLEASES P/MRP PROTEIN SUBUNIT POP3"/>
    <property type="match status" value="1"/>
</dbReference>
<sequence>MVSTSMLLTPVGEHRHEINPSRGRRWKKRKRKRSSSLGIQTRASVTPIPPDISKHLTVGFNSTARALETMCKVPSAAINESLSEMATEKIDRKQAGKPSKLVAVFVCRSILPVSLLAPLSSLVASASQTLPPEQKIRLVCLPKGSETQLSAAVGVPRVCIVGVAQCSSASILVEYVRQNVPAVDFSGMVGS</sequence>
<organism evidence="2 3">
    <name type="scientific">Coccidioides immitis RMSCC 2394</name>
    <dbReference type="NCBI Taxonomy" id="404692"/>
    <lineage>
        <taxon>Eukaryota</taxon>
        <taxon>Fungi</taxon>
        <taxon>Dikarya</taxon>
        <taxon>Ascomycota</taxon>
        <taxon>Pezizomycotina</taxon>
        <taxon>Eurotiomycetes</taxon>
        <taxon>Eurotiomycetidae</taxon>
        <taxon>Onygenales</taxon>
        <taxon>Onygenaceae</taxon>
        <taxon>Coccidioides</taxon>
    </lineage>
</organism>
<dbReference type="GO" id="GO:0000171">
    <property type="term" value="F:ribonuclease MRP activity"/>
    <property type="evidence" value="ECO:0007669"/>
    <property type="project" value="TreeGrafter"/>
</dbReference>
<protein>
    <submittedName>
        <fullName evidence="2">Uncharacterized protein</fullName>
    </submittedName>
</protein>